<dbReference type="PROSITE" id="PS00894">
    <property type="entry name" value="HTH_DEOR_1"/>
    <property type="match status" value="1"/>
</dbReference>
<keyword evidence="3" id="KW-0804">Transcription</keyword>
<organism evidence="5 6">
    <name type="scientific">Actinospica acidiphila</name>
    <dbReference type="NCBI Taxonomy" id="304899"/>
    <lineage>
        <taxon>Bacteria</taxon>
        <taxon>Bacillati</taxon>
        <taxon>Actinomycetota</taxon>
        <taxon>Actinomycetes</taxon>
        <taxon>Catenulisporales</taxon>
        <taxon>Actinospicaceae</taxon>
        <taxon>Actinospica</taxon>
    </lineage>
</organism>
<dbReference type="Proteomes" id="UP000471745">
    <property type="component" value="Unassembled WGS sequence"/>
</dbReference>
<sequence>MSKHDRWSKLLELLAGEGRIEVDDAAAALDVSPATIRRDLDELAEQQMLVRTRGGAIAHGVSYELPLRYKSSRHASEKQRIATAVAAMIADGDVVGLNGGTTTTEVARALALRAGGSREGRGRRDPAETSAPAFTVVTNALNIAGELAVRPQVKIVVTGGVARPQTYELVGPLTVGVLNEVVLDVAVLGVDGVDPQLGLMTHQEDEASVSRLFAERARRVIVVTDSSKMGRRAFARICGLDRVDVLVTDSGLPADTAARLTDAGIKVHAV</sequence>
<dbReference type="Gene3D" id="3.40.50.1360">
    <property type="match status" value="1"/>
</dbReference>
<dbReference type="EMBL" id="JAAGNA010000933">
    <property type="protein sequence ID" value="NEC52121.1"/>
    <property type="molecule type" value="Genomic_DNA"/>
</dbReference>
<evidence type="ECO:0000313" key="5">
    <source>
        <dbReference type="EMBL" id="NEC52121.1"/>
    </source>
</evidence>
<dbReference type="GO" id="GO:0003700">
    <property type="term" value="F:DNA-binding transcription factor activity"/>
    <property type="evidence" value="ECO:0007669"/>
    <property type="project" value="InterPro"/>
</dbReference>
<evidence type="ECO:0000313" key="6">
    <source>
        <dbReference type="Proteomes" id="UP000471745"/>
    </source>
</evidence>
<dbReference type="SUPFAM" id="SSF46785">
    <property type="entry name" value="Winged helix' DNA-binding domain"/>
    <property type="match status" value="1"/>
</dbReference>
<proteinExistence type="predicted"/>
<dbReference type="InterPro" id="IPR018356">
    <property type="entry name" value="Tscrpt_reg_HTH_DeoR_CS"/>
</dbReference>
<dbReference type="InterPro" id="IPR050313">
    <property type="entry name" value="Carb_Metab_HTH_regulators"/>
</dbReference>
<dbReference type="PANTHER" id="PTHR30363:SF44">
    <property type="entry name" value="AGA OPERON TRANSCRIPTIONAL REPRESSOR-RELATED"/>
    <property type="match status" value="1"/>
</dbReference>
<dbReference type="Pfam" id="PF00455">
    <property type="entry name" value="DeoRC"/>
    <property type="match status" value="2"/>
</dbReference>
<accession>A0A9X5CP68</accession>
<dbReference type="InterPro" id="IPR036388">
    <property type="entry name" value="WH-like_DNA-bd_sf"/>
</dbReference>
<evidence type="ECO:0000256" key="2">
    <source>
        <dbReference type="ARBA" id="ARBA00023125"/>
    </source>
</evidence>
<dbReference type="PRINTS" id="PR00037">
    <property type="entry name" value="HTHLACR"/>
</dbReference>
<dbReference type="SMART" id="SM01134">
    <property type="entry name" value="DeoRC"/>
    <property type="match status" value="1"/>
</dbReference>
<name>A0A9X5CP68_9ACTN</name>
<keyword evidence="2" id="KW-0238">DNA-binding</keyword>
<dbReference type="InterPro" id="IPR037171">
    <property type="entry name" value="NagB/RpiA_transferase-like"/>
</dbReference>
<dbReference type="InterPro" id="IPR036390">
    <property type="entry name" value="WH_DNA-bd_sf"/>
</dbReference>
<dbReference type="AlphaFoldDB" id="A0A9X5CP68"/>
<reference evidence="5 6" key="1">
    <citation type="submission" date="2020-01" db="EMBL/GenBank/DDBJ databases">
        <title>Insect and environment-associated Actinomycetes.</title>
        <authorList>
            <person name="Currrie C."/>
            <person name="Chevrette M."/>
            <person name="Carlson C."/>
            <person name="Stubbendieck R."/>
            <person name="Wendt-Pienkowski E."/>
        </authorList>
    </citation>
    <scope>NUCLEOTIDE SEQUENCE [LARGE SCALE GENOMIC DNA]</scope>
    <source>
        <strain evidence="5 6">SID8189</strain>
    </source>
</reference>
<evidence type="ECO:0000259" key="4">
    <source>
        <dbReference type="PROSITE" id="PS51000"/>
    </source>
</evidence>
<comment type="caution">
    <text evidence="5">The sequence shown here is derived from an EMBL/GenBank/DDBJ whole genome shotgun (WGS) entry which is preliminary data.</text>
</comment>
<dbReference type="SMART" id="SM00420">
    <property type="entry name" value="HTH_DEOR"/>
    <property type="match status" value="1"/>
</dbReference>
<protein>
    <submittedName>
        <fullName evidence="5">DeoR/GlpR transcriptional regulator</fullName>
    </submittedName>
</protein>
<feature type="domain" description="HTH deoR-type" evidence="4">
    <location>
        <begin position="3"/>
        <end position="58"/>
    </location>
</feature>
<dbReference type="GO" id="GO:0003677">
    <property type="term" value="F:DNA binding"/>
    <property type="evidence" value="ECO:0007669"/>
    <property type="project" value="UniProtKB-KW"/>
</dbReference>
<dbReference type="Gene3D" id="1.10.10.10">
    <property type="entry name" value="Winged helix-like DNA-binding domain superfamily/Winged helix DNA-binding domain"/>
    <property type="match status" value="1"/>
</dbReference>
<dbReference type="Pfam" id="PF08220">
    <property type="entry name" value="HTH_DeoR"/>
    <property type="match status" value="1"/>
</dbReference>
<dbReference type="SUPFAM" id="SSF100950">
    <property type="entry name" value="NagB/RpiA/CoA transferase-like"/>
    <property type="match status" value="1"/>
</dbReference>
<gene>
    <name evidence="5" type="ORF">G3I18_26700</name>
</gene>
<keyword evidence="6" id="KW-1185">Reference proteome</keyword>
<dbReference type="RefSeq" id="WP_163090735.1">
    <property type="nucleotide sequence ID" value="NZ_JAAGNA010000933.1"/>
</dbReference>
<dbReference type="PANTHER" id="PTHR30363">
    <property type="entry name" value="HTH-TYPE TRANSCRIPTIONAL REGULATOR SRLR-RELATED"/>
    <property type="match status" value="1"/>
</dbReference>
<evidence type="ECO:0000256" key="3">
    <source>
        <dbReference type="ARBA" id="ARBA00023163"/>
    </source>
</evidence>
<keyword evidence="1" id="KW-0805">Transcription regulation</keyword>
<dbReference type="InterPro" id="IPR001034">
    <property type="entry name" value="DeoR_HTH"/>
</dbReference>
<evidence type="ECO:0000256" key="1">
    <source>
        <dbReference type="ARBA" id="ARBA00023015"/>
    </source>
</evidence>
<dbReference type="InterPro" id="IPR014036">
    <property type="entry name" value="DeoR-like_C"/>
</dbReference>
<dbReference type="PROSITE" id="PS51000">
    <property type="entry name" value="HTH_DEOR_2"/>
    <property type="match status" value="1"/>
</dbReference>